<accession>A0ABZ0NII6</accession>
<dbReference type="RefSeq" id="XP_065458566.1">
    <property type="nucleotide sequence ID" value="XM_065602494.1"/>
</dbReference>
<evidence type="ECO:0000256" key="3">
    <source>
        <dbReference type="ARBA" id="ARBA00023004"/>
    </source>
</evidence>
<dbReference type="PRINTS" id="PR00385">
    <property type="entry name" value="P450"/>
</dbReference>
<keyword evidence="5" id="KW-0812">Transmembrane</keyword>
<dbReference type="InterPro" id="IPR044068">
    <property type="entry name" value="CB"/>
</dbReference>
<dbReference type="GeneID" id="35430495"/>
<keyword evidence="4" id="KW-0349">Heme</keyword>
<evidence type="ECO:0000313" key="8">
    <source>
        <dbReference type="Proteomes" id="UP001302367"/>
    </source>
</evidence>
<comment type="similarity">
    <text evidence="4">Belongs to the cytochrome P450 family.</text>
</comment>
<dbReference type="InterPro" id="IPR050121">
    <property type="entry name" value="Cytochrome_P450_monoxygenase"/>
</dbReference>
<dbReference type="PANTHER" id="PTHR24305:SF164">
    <property type="entry name" value="P450, PUTATIVE (EUROFUNG)-RELATED"/>
    <property type="match status" value="1"/>
</dbReference>
<dbReference type="PRINTS" id="PR00463">
    <property type="entry name" value="EP450I"/>
</dbReference>
<dbReference type="PANTHER" id="PTHR24305">
    <property type="entry name" value="CYTOCHROME P450"/>
    <property type="match status" value="1"/>
</dbReference>
<keyword evidence="8" id="KW-1185">Reference proteome</keyword>
<comment type="cofactor">
    <cofactor evidence="1">
        <name>heme</name>
        <dbReference type="ChEBI" id="CHEBI:30413"/>
    </cofactor>
</comment>
<dbReference type="Pfam" id="PF00067">
    <property type="entry name" value="p450"/>
    <property type="match status" value="1"/>
</dbReference>
<dbReference type="PROSITE" id="PS00086">
    <property type="entry name" value="CYTOCHROME_P450"/>
    <property type="match status" value="1"/>
</dbReference>
<dbReference type="PROSITE" id="PS51900">
    <property type="entry name" value="CB"/>
    <property type="match status" value="1"/>
</dbReference>
<organism evidence="7 8">
    <name type="scientific">Cercospora beticola</name>
    <name type="common">Sugarbeet leaf spot fungus</name>
    <dbReference type="NCBI Taxonomy" id="122368"/>
    <lineage>
        <taxon>Eukaryota</taxon>
        <taxon>Fungi</taxon>
        <taxon>Dikarya</taxon>
        <taxon>Ascomycota</taxon>
        <taxon>Pezizomycotina</taxon>
        <taxon>Dothideomycetes</taxon>
        <taxon>Dothideomycetidae</taxon>
        <taxon>Mycosphaerellales</taxon>
        <taxon>Mycosphaerellaceae</taxon>
        <taxon>Cercospora</taxon>
    </lineage>
</organism>
<dbReference type="SUPFAM" id="SSF48264">
    <property type="entry name" value="Cytochrome P450"/>
    <property type="match status" value="1"/>
</dbReference>
<reference evidence="7 8" key="1">
    <citation type="submission" date="2023-09" db="EMBL/GenBank/DDBJ databases">
        <title>Complete-Gapless Cercospora beticola genome.</title>
        <authorList>
            <person name="Wyatt N.A."/>
            <person name="Spanner R.E."/>
            <person name="Bolton M.D."/>
        </authorList>
    </citation>
    <scope>NUCLEOTIDE SEQUENCE [LARGE SCALE GENOMIC DNA]</scope>
    <source>
        <strain evidence="7">Cb09-40</strain>
    </source>
</reference>
<evidence type="ECO:0000259" key="6">
    <source>
        <dbReference type="PROSITE" id="PS51900"/>
    </source>
</evidence>
<dbReference type="InterPro" id="IPR001128">
    <property type="entry name" value="Cyt_P450"/>
</dbReference>
<dbReference type="InterPro" id="IPR002401">
    <property type="entry name" value="Cyt_P450_E_grp-I"/>
</dbReference>
<dbReference type="Proteomes" id="UP001302367">
    <property type="component" value="Chromosome 2"/>
</dbReference>
<dbReference type="InterPro" id="IPR017972">
    <property type="entry name" value="Cyt_P450_CS"/>
</dbReference>
<evidence type="ECO:0000256" key="1">
    <source>
        <dbReference type="ARBA" id="ARBA00001971"/>
    </source>
</evidence>
<protein>
    <recommendedName>
        <fullName evidence="6">Core-binding (CB) domain-containing protein</fullName>
    </recommendedName>
</protein>
<dbReference type="InterPro" id="IPR036396">
    <property type="entry name" value="Cyt_P450_sf"/>
</dbReference>
<dbReference type="EMBL" id="CP134185">
    <property type="protein sequence ID" value="WPA99361.1"/>
    <property type="molecule type" value="Genomic_DNA"/>
</dbReference>
<dbReference type="Gene3D" id="1.10.630.10">
    <property type="entry name" value="Cytochrome P450"/>
    <property type="match status" value="1"/>
</dbReference>
<evidence type="ECO:0000256" key="5">
    <source>
        <dbReference type="SAM" id="Phobius"/>
    </source>
</evidence>
<sequence>MSDPSLVAQAPNAFPYGTVGVFLVTTFIACVLIDRMLSSSINKIPGPWYLKLSTVPLKWHDARGQTRLWVHDLHMRYGPVVAIAPSYVHFATAAAAKIIYTNGGKDFLKTELYDVFRQEGHEWVRSSIGPSNRRIDLRQEPFYSYRTKEGRHSTWLPFPRRPFGFPNVEKHAMIRRGLADRYSNSNILASKVIESINERADTFVQACTRTPSVDIYFYLHAYALDCVTSILFHPHGTRSLDQTDDKRIIQYMSYREGGHAWILEHYLPVLSKVRAYLNPEADSDVTADKLIRDYVREMIDRDDLSDFTVATRIASLKSFDKELAVAECLDHLGAGLETTGDTLCWLIWELSQPRNAERMDKLHTELKDVPANAPLDKLPYLELVIQEALRLYAPGTQSLPRYVPSGGREIEGYFIPAHTTVACQSFTMHREPQSFPDAESFLPERWSDTNGNVERQRLNMSFGLGARSCIGR</sequence>
<evidence type="ECO:0000256" key="4">
    <source>
        <dbReference type="RuleBase" id="RU000461"/>
    </source>
</evidence>
<keyword evidence="5" id="KW-0472">Membrane</keyword>
<evidence type="ECO:0000313" key="7">
    <source>
        <dbReference type="EMBL" id="WPA99361.1"/>
    </source>
</evidence>
<keyword evidence="3 4" id="KW-0408">Iron</keyword>
<keyword evidence="4" id="KW-0503">Monooxygenase</keyword>
<feature type="domain" description="Core-binding (CB)" evidence="6">
    <location>
        <begin position="242"/>
        <end position="324"/>
    </location>
</feature>
<name>A0ABZ0NII6_CERBT</name>
<feature type="transmembrane region" description="Helical" evidence="5">
    <location>
        <begin position="13"/>
        <end position="33"/>
    </location>
</feature>
<keyword evidence="5" id="KW-1133">Transmembrane helix</keyword>
<keyword evidence="4" id="KW-0560">Oxidoreductase</keyword>
<evidence type="ECO:0000256" key="2">
    <source>
        <dbReference type="ARBA" id="ARBA00022723"/>
    </source>
</evidence>
<proteinExistence type="inferred from homology"/>
<keyword evidence="2 4" id="KW-0479">Metal-binding</keyword>
<gene>
    <name evidence="7" type="ORF">RHO25_003978</name>
</gene>